<evidence type="ECO:0000313" key="2">
    <source>
        <dbReference type="Proteomes" id="UP000807025"/>
    </source>
</evidence>
<dbReference type="OrthoDB" id="3234349at2759"/>
<gene>
    <name evidence="1" type="ORF">BDN71DRAFT_1346946</name>
</gene>
<reference evidence="1" key="1">
    <citation type="submission" date="2020-11" db="EMBL/GenBank/DDBJ databases">
        <authorList>
            <consortium name="DOE Joint Genome Institute"/>
            <person name="Ahrendt S."/>
            <person name="Riley R."/>
            <person name="Andreopoulos W."/>
            <person name="Labutti K."/>
            <person name="Pangilinan J."/>
            <person name="Ruiz-Duenas F.J."/>
            <person name="Barrasa J.M."/>
            <person name="Sanchez-Garcia M."/>
            <person name="Camarero S."/>
            <person name="Miyauchi S."/>
            <person name="Serrano A."/>
            <person name="Linde D."/>
            <person name="Babiker R."/>
            <person name="Drula E."/>
            <person name="Ayuso-Fernandez I."/>
            <person name="Pacheco R."/>
            <person name="Padilla G."/>
            <person name="Ferreira P."/>
            <person name="Barriuso J."/>
            <person name="Kellner H."/>
            <person name="Castanera R."/>
            <person name="Alfaro M."/>
            <person name="Ramirez L."/>
            <person name="Pisabarro A.G."/>
            <person name="Kuo A."/>
            <person name="Tritt A."/>
            <person name="Lipzen A."/>
            <person name="He G."/>
            <person name="Yan M."/>
            <person name="Ng V."/>
            <person name="Cullen D."/>
            <person name="Martin F."/>
            <person name="Rosso M.-N."/>
            <person name="Henrissat B."/>
            <person name="Hibbett D."/>
            <person name="Martinez A.T."/>
            <person name="Grigoriev I.V."/>
        </authorList>
    </citation>
    <scope>NUCLEOTIDE SEQUENCE</scope>
    <source>
        <strain evidence="1">ATCC 90797</strain>
    </source>
</reference>
<keyword evidence="2" id="KW-1185">Reference proteome</keyword>
<comment type="caution">
    <text evidence="1">The sequence shown here is derived from an EMBL/GenBank/DDBJ whole genome shotgun (WGS) entry which is preliminary data.</text>
</comment>
<feature type="non-terminal residue" evidence="1">
    <location>
        <position position="1"/>
    </location>
</feature>
<proteinExistence type="predicted"/>
<organism evidence="1 2">
    <name type="scientific">Pleurotus eryngii</name>
    <name type="common">Boletus of the steppes</name>
    <dbReference type="NCBI Taxonomy" id="5323"/>
    <lineage>
        <taxon>Eukaryota</taxon>
        <taxon>Fungi</taxon>
        <taxon>Dikarya</taxon>
        <taxon>Basidiomycota</taxon>
        <taxon>Agaricomycotina</taxon>
        <taxon>Agaricomycetes</taxon>
        <taxon>Agaricomycetidae</taxon>
        <taxon>Agaricales</taxon>
        <taxon>Pleurotineae</taxon>
        <taxon>Pleurotaceae</taxon>
        <taxon>Pleurotus</taxon>
    </lineage>
</organism>
<dbReference type="Proteomes" id="UP000807025">
    <property type="component" value="Unassembled WGS sequence"/>
</dbReference>
<protein>
    <submittedName>
        <fullName evidence="1">Uncharacterized protein</fullName>
    </submittedName>
</protein>
<evidence type="ECO:0000313" key="1">
    <source>
        <dbReference type="EMBL" id="KAF9490707.1"/>
    </source>
</evidence>
<dbReference type="EMBL" id="MU154635">
    <property type="protein sequence ID" value="KAF9490707.1"/>
    <property type="molecule type" value="Genomic_DNA"/>
</dbReference>
<sequence length="78" mass="9399">DDIDILDIKEWIMRNAQHVRRITELWKSARSADDRTAIFEAFGLRWTPLLELQYWDPVKFIVIDTMHTLDINLLKHHI</sequence>
<feature type="non-terminal residue" evidence="1">
    <location>
        <position position="78"/>
    </location>
</feature>
<dbReference type="AlphaFoldDB" id="A0A9P5ZLY7"/>
<accession>A0A9P5ZLY7</accession>
<name>A0A9P5ZLY7_PLEER</name>